<dbReference type="InterPro" id="IPR012674">
    <property type="entry name" value="Calycin"/>
</dbReference>
<reference evidence="2" key="1">
    <citation type="journal article" date="2016" name="Ticks Tick Borne Dis.">
        <title>De novo assembly and annotation of the salivary gland transcriptome of Rhipicephalus appendiculatus male and female ticks during blood feeding.</title>
        <authorList>
            <person name="de Castro M.H."/>
            <person name="de Klerk D."/>
            <person name="Pienaar R."/>
            <person name="Latif A.A."/>
            <person name="Rees D.J."/>
            <person name="Mans B.J."/>
        </authorList>
    </citation>
    <scope>NUCLEOTIDE SEQUENCE</scope>
    <source>
        <tissue evidence="2">Salivary glands</tissue>
    </source>
</reference>
<dbReference type="EMBL" id="GEDV01003985">
    <property type="protein sequence ID" value="JAP84572.1"/>
    <property type="molecule type" value="Transcribed_RNA"/>
</dbReference>
<feature type="signal peptide" evidence="1">
    <location>
        <begin position="1"/>
        <end position="17"/>
    </location>
</feature>
<accession>A0A131Z1A0</accession>
<dbReference type="AlphaFoldDB" id="A0A131Z1A0"/>
<dbReference type="Gene3D" id="2.40.128.20">
    <property type="match status" value="1"/>
</dbReference>
<protein>
    <submittedName>
        <fullName evidence="2">Lipocalin</fullName>
    </submittedName>
</protein>
<keyword evidence="1" id="KW-0732">Signal</keyword>
<dbReference type="PRINTS" id="PR01220">
    <property type="entry name" value="HISBINDING"/>
</dbReference>
<sequence>MNHPIILLLFGVTLCACDDVTMNSRLNRLWVNEERLGEFQDAWKAITQTFEQTYYLVNATYDTNDVWGENFRCVRMKTRVIDRLKEVANVDSFYNNKQRMRMFRPWQDQQLGPLQMFNYTNVSNGIKYETVDNCIEVAVVFTDGDTCHVVYVPNVSNKQSNETIDGYQLWVHENHRQKHTVPCTFIFNVFTQSRNIYEIYNADQCWY</sequence>
<dbReference type="GO" id="GO:0030682">
    <property type="term" value="P:symbiont-mediated perturbation of host defenses"/>
    <property type="evidence" value="ECO:0007669"/>
    <property type="project" value="InterPro"/>
</dbReference>
<dbReference type="Pfam" id="PF02098">
    <property type="entry name" value="His_binding"/>
    <property type="match status" value="1"/>
</dbReference>
<feature type="chain" id="PRO_5007286513" evidence="1">
    <location>
        <begin position="18"/>
        <end position="207"/>
    </location>
</feature>
<evidence type="ECO:0000313" key="2">
    <source>
        <dbReference type="EMBL" id="JAP84572.1"/>
    </source>
</evidence>
<name>A0A131Z1A0_RHIAP</name>
<organism evidence="2">
    <name type="scientific">Rhipicephalus appendiculatus</name>
    <name type="common">Brown ear tick</name>
    <dbReference type="NCBI Taxonomy" id="34631"/>
    <lineage>
        <taxon>Eukaryota</taxon>
        <taxon>Metazoa</taxon>
        <taxon>Ecdysozoa</taxon>
        <taxon>Arthropoda</taxon>
        <taxon>Chelicerata</taxon>
        <taxon>Arachnida</taxon>
        <taxon>Acari</taxon>
        <taxon>Parasitiformes</taxon>
        <taxon>Ixodida</taxon>
        <taxon>Ixodoidea</taxon>
        <taxon>Ixodidae</taxon>
        <taxon>Rhipicephalinae</taxon>
        <taxon>Rhipicephalus</taxon>
        <taxon>Rhipicephalus</taxon>
    </lineage>
</organism>
<proteinExistence type="predicted"/>
<evidence type="ECO:0000256" key="1">
    <source>
        <dbReference type="SAM" id="SignalP"/>
    </source>
</evidence>
<dbReference type="InterPro" id="IPR002970">
    <property type="entry name" value="Tick_his-bd"/>
</dbReference>
<dbReference type="SUPFAM" id="SSF50814">
    <property type="entry name" value="Lipocalins"/>
    <property type="match status" value="1"/>
</dbReference>
<dbReference type="GO" id="GO:0043176">
    <property type="term" value="F:amine binding"/>
    <property type="evidence" value="ECO:0007669"/>
    <property type="project" value="InterPro"/>
</dbReference>